<sequence length="492" mass="56849">MEHLLFEYAGGYGLFVLREHEDMSRSTYDDYTKLTQVLSFKSGMRFSGLSDALEHLRCLSRGEIHEDLRKFLEFNGVKVLHCDGSLRKGLSMLGIEQKESENVMRGVRKAFGKLMKLDEYDGKQMILGLAYGYSREKVEYNVKREDFIVINTVMLLEQVNKDINSYSMRIREIYGWVFPELSRALKDNREYIEVVRCFVNEEVGKEDGKWLDLGVSGERLTEIKEMKKNSMGTKLSPADMTNLRKLIEIVSDKVEVRENLSGYLKDKMSSIAPNLATILGDVLAARLISQAGGLFNLAKAPASTFQLFGAEKSLFRSLKMKKKTPKYGLIYTSSYLSKARDEDKGRISRYIATKCSIAAKIDCFSKDRTPHYGIELKLLIDKKIQSLHTDEEVERTSTVVQRVFDRINGISRDSAPEDNAEPKERPRKDVEQRRRPNRPGSKEEVFRFRERKGKDGNNSQERDKRVSFDLTRNDVKETEKMPKRFKRRRQID</sequence>
<dbReference type="Pfam" id="PF01798">
    <property type="entry name" value="Nop"/>
    <property type="match status" value="1"/>
</dbReference>
<dbReference type="GO" id="GO:0032040">
    <property type="term" value="C:small-subunit processome"/>
    <property type="evidence" value="ECO:0007669"/>
    <property type="project" value="InterPro"/>
</dbReference>
<dbReference type="GO" id="GO:0030515">
    <property type="term" value="F:snoRNA binding"/>
    <property type="evidence" value="ECO:0007669"/>
    <property type="project" value="InterPro"/>
</dbReference>
<protein>
    <submittedName>
        <fullName evidence="4">Nop5-like nucleolar protein</fullName>
    </submittedName>
</protein>
<gene>
    <name evidence="4" type="ORF">ECU09_1600</name>
</gene>
<dbReference type="InterPro" id="IPR045056">
    <property type="entry name" value="Nop56/Nop58"/>
</dbReference>
<comment type="similarity">
    <text evidence="1">Belongs to the NOP5/NOP56 family.</text>
</comment>
<feature type="compositionally biased region" description="Basic and acidic residues" evidence="2">
    <location>
        <begin position="420"/>
        <end position="482"/>
    </location>
</feature>
<dbReference type="PROSITE" id="PS51358">
    <property type="entry name" value="NOP"/>
    <property type="match status" value="1"/>
</dbReference>
<evidence type="ECO:0000313" key="4">
    <source>
        <dbReference type="EMBL" id="AGE96311.1"/>
    </source>
</evidence>
<dbReference type="GO" id="GO:0031428">
    <property type="term" value="C:box C/D methylation guide snoRNP complex"/>
    <property type="evidence" value="ECO:0007669"/>
    <property type="project" value="InterPro"/>
</dbReference>
<reference evidence="4" key="1">
    <citation type="journal article" date="2013" name="Eukaryot. Cell">
        <title>Extremely Reduced Levels of Heterozygosity in the Vertebrate Pathogen Encephalitozoon cuniculi.</title>
        <authorList>
            <person name="Selman M."/>
            <person name="Sak B."/>
            <person name="Kvac M."/>
            <person name="Farinelli L."/>
            <person name="Weiss L.M."/>
            <person name="Corradi N."/>
        </authorList>
    </citation>
    <scope>NUCLEOTIDE SEQUENCE</scope>
</reference>
<dbReference type="VEuPathDB" id="MicrosporidiaDB:ECU09_1600"/>
<dbReference type="Gene3D" id="1.10.246.90">
    <property type="entry name" value="Nop domain"/>
    <property type="match status" value="1"/>
</dbReference>
<feature type="region of interest" description="Disordered" evidence="2">
    <location>
        <begin position="410"/>
        <end position="492"/>
    </location>
</feature>
<name>M1KLV8_ENCCN</name>
<accession>M1KLV8</accession>
<evidence type="ECO:0000259" key="3">
    <source>
        <dbReference type="PROSITE" id="PS51358"/>
    </source>
</evidence>
<feature type="compositionally biased region" description="Basic residues" evidence="2">
    <location>
        <begin position="483"/>
        <end position="492"/>
    </location>
</feature>
<feature type="domain" description="Nop" evidence="3">
    <location>
        <begin position="271"/>
        <end position="389"/>
    </location>
</feature>
<dbReference type="Gene3D" id="1.10.287.4070">
    <property type="match status" value="1"/>
</dbReference>
<evidence type="ECO:0000256" key="2">
    <source>
        <dbReference type="SAM" id="MobiDB-lite"/>
    </source>
</evidence>
<dbReference type="VEuPathDB" id="MicrosporidiaDB:AEWQ_091620"/>
<dbReference type="InterPro" id="IPR012976">
    <property type="entry name" value="NOSIC"/>
</dbReference>
<dbReference type="InterPro" id="IPR042239">
    <property type="entry name" value="Nop_C"/>
</dbReference>
<dbReference type="AlphaFoldDB" id="M1KLV8"/>
<dbReference type="EMBL" id="KC513616">
    <property type="protein sequence ID" value="AGE96311.1"/>
    <property type="molecule type" value="Genomic_DNA"/>
</dbReference>
<dbReference type="InterPro" id="IPR002687">
    <property type="entry name" value="Nop_dom"/>
</dbReference>
<dbReference type="SUPFAM" id="SSF89124">
    <property type="entry name" value="Nop domain"/>
    <property type="match status" value="1"/>
</dbReference>
<dbReference type="VEuPathDB" id="MicrosporidiaDB:AEWR_091600"/>
<proteinExistence type="inferred from homology"/>
<dbReference type="VEuPathDB" id="MicrosporidiaDB:AEWD_091640"/>
<organism evidence="4">
    <name type="scientific">Encephalitozoon cuniculi</name>
    <name type="common">Microsporidian parasite</name>
    <dbReference type="NCBI Taxonomy" id="6035"/>
    <lineage>
        <taxon>Eukaryota</taxon>
        <taxon>Fungi</taxon>
        <taxon>Fungi incertae sedis</taxon>
        <taxon>Microsporidia</taxon>
        <taxon>Unikaryonidae</taxon>
        <taxon>Encephalitozoon</taxon>
    </lineage>
</organism>
<dbReference type="PANTHER" id="PTHR10894">
    <property type="entry name" value="NUCLEOLAR PROTEIN 5 NUCLEOLAR PROTEIN NOP5 NOP58"/>
    <property type="match status" value="1"/>
</dbReference>
<dbReference type="VEuPathDB" id="MicrosporidiaDB:M970_091600"/>
<dbReference type="PANTHER" id="PTHR10894:SF0">
    <property type="entry name" value="NUCLEOLAR PROTEIN 56"/>
    <property type="match status" value="1"/>
</dbReference>
<dbReference type="SMART" id="SM00931">
    <property type="entry name" value="NOSIC"/>
    <property type="match status" value="1"/>
</dbReference>
<dbReference type="InterPro" id="IPR036070">
    <property type="entry name" value="Nop_dom_sf"/>
</dbReference>
<evidence type="ECO:0000256" key="1">
    <source>
        <dbReference type="ARBA" id="ARBA00009211"/>
    </source>
</evidence>